<evidence type="ECO:0000256" key="7">
    <source>
        <dbReference type="ARBA" id="ARBA00023136"/>
    </source>
</evidence>
<evidence type="ECO:0000256" key="2">
    <source>
        <dbReference type="ARBA" id="ARBA00011779"/>
    </source>
</evidence>
<protein>
    <submittedName>
        <fullName evidence="11">ABC transporter permease subunit</fullName>
    </submittedName>
</protein>
<evidence type="ECO:0000256" key="8">
    <source>
        <dbReference type="ARBA" id="ARBA00025323"/>
    </source>
</evidence>
<feature type="transmembrane region" description="Helical" evidence="9">
    <location>
        <begin position="83"/>
        <end position="104"/>
    </location>
</feature>
<dbReference type="EMBL" id="DQVE01000020">
    <property type="protein sequence ID" value="HIP98129.1"/>
    <property type="molecule type" value="Genomic_DNA"/>
</dbReference>
<dbReference type="PANTHER" id="PTHR30406">
    <property type="entry name" value="SULFATE TRANSPORT SYSTEM PERMEASE PROTEIN"/>
    <property type="match status" value="1"/>
</dbReference>
<evidence type="ECO:0000256" key="6">
    <source>
        <dbReference type="ARBA" id="ARBA00023032"/>
    </source>
</evidence>
<dbReference type="PANTHER" id="PTHR30406:SF8">
    <property type="entry name" value="SULFATE TRANSPORT SYSTEM PERMEASE PROTEIN CYST"/>
    <property type="match status" value="1"/>
</dbReference>
<feature type="domain" description="ABC transmembrane type-1" evidence="10">
    <location>
        <begin position="45"/>
        <end position="237"/>
    </location>
</feature>
<comment type="subunit">
    <text evidence="2">The complex is composed of two ATP-binding proteins (CysA), two transmembrane proteins (CysT and CysW) and a solute-binding protein (CysP).</text>
</comment>
<dbReference type="SUPFAM" id="SSF161098">
    <property type="entry name" value="MetI-like"/>
    <property type="match status" value="1"/>
</dbReference>
<evidence type="ECO:0000256" key="4">
    <source>
        <dbReference type="ARBA" id="ARBA00022692"/>
    </source>
</evidence>
<evidence type="ECO:0000313" key="11">
    <source>
        <dbReference type="EMBL" id="HIP98129.1"/>
    </source>
</evidence>
<comment type="subcellular location">
    <subcellularLocation>
        <location evidence="1 9">Cell membrane</location>
        <topology evidence="1 9">Multi-pass membrane protein</topology>
    </subcellularLocation>
</comment>
<comment type="function">
    <text evidence="8">Part of the ABC transporter complex CysAWTP (TC 3.A.1.6.1) involved in sulfate/thiosulfate import. Probably responsible for the translocation of the substrate across the membrane.</text>
</comment>
<keyword evidence="7 9" id="KW-0472">Membrane</keyword>
<evidence type="ECO:0000313" key="12">
    <source>
        <dbReference type="Proteomes" id="UP000606463"/>
    </source>
</evidence>
<feature type="transmembrane region" description="Helical" evidence="9">
    <location>
        <begin position="169"/>
        <end position="198"/>
    </location>
</feature>
<reference evidence="11" key="1">
    <citation type="journal article" date="2020" name="ISME J.">
        <title>Gammaproteobacteria mediating utilization of methyl-, sulfur- and petroleum organic compounds in deep ocean hydrothermal plumes.</title>
        <authorList>
            <person name="Zhou Z."/>
            <person name="Liu Y."/>
            <person name="Pan J."/>
            <person name="Cron B.R."/>
            <person name="Toner B.M."/>
            <person name="Anantharaman K."/>
            <person name="Breier J.A."/>
            <person name="Dick G.J."/>
            <person name="Li M."/>
        </authorList>
    </citation>
    <scope>NUCLEOTIDE SEQUENCE</scope>
    <source>
        <strain evidence="11">SZUA-1501</strain>
    </source>
</reference>
<dbReference type="InterPro" id="IPR035906">
    <property type="entry name" value="MetI-like_sf"/>
</dbReference>
<dbReference type="Gene3D" id="1.10.3720.10">
    <property type="entry name" value="MetI-like"/>
    <property type="match status" value="1"/>
</dbReference>
<accession>A0A9D0YPE1</accession>
<gene>
    <name evidence="11" type="ORF">EYH37_02020</name>
</gene>
<dbReference type="InterPro" id="IPR000515">
    <property type="entry name" value="MetI-like"/>
</dbReference>
<evidence type="ECO:0000259" key="10">
    <source>
        <dbReference type="PROSITE" id="PS50928"/>
    </source>
</evidence>
<dbReference type="AlphaFoldDB" id="A0A9D0YPE1"/>
<dbReference type="GO" id="GO:0015419">
    <property type="term" value="F:ABC-type sulfate transporter activity"/>
    <property type="evidence" value="ECO:0007669"/>
    <property type="project" value="InterPro"/>
</dbReference>
<keyword evidence="3 9" id="KW-0813">Transport</keyword>
<evidence type="ECO:0000256" key="5">
    <source>
        <dbReference type="ARBA" id="ARBA00022989"/>
    </source>
</evidence>
<dbReference type="CDD" id="cd06261">
    <property type="entry name" value="TM_PBP2"/>
    <property type="match status" value="1"/>
</dbReference>
<evidence type="ECO:0000256" key="1">
    <source>
        <dbReference type="ARBA" id="ARBA00004651"/>
    </source>
</evidence>
<dbReference type="PROSITE" id="PS50928">
    <property type="entry name" value="ABC_TM1"/>
    <property type="match status" value="1"/>
</dbReference>
<dbReference type="GO" id="GO:0005886">
    <property type="term" value="C:plasma membrane"/>
    <property type="evidence" value="ECO:0007669"/>
    <property type="project" value="UniProtKB-SubCell"/>
</dbReference>
<evidence type="ECO:0000256" key="9">
    <source>
        <dbReference type="RuleBase" id="RU363032"/>
    </source>
</evidence>
<dbReference type="InterPro" id="IPR005667">
    <property type="entry name" value="Sulph_transpt2"/>
</dbReference>
<feature type="transmembrane region" description="Helical" evidence="9">
    <location>
        <begin position="218"/>
        <end position="237"/>
    </location>
</feature>
<proteinExistence type="inferred from homology"/>
<name>A0A9D0YPE1_AQUAO</name>
<sequence>MKRFAILTASAVGLFFTLLLVSILFSVNLGNFLDQLLSEEVVYSVKLSLVTSLISTAVVLPLSVFTAYALVRFKFPLRGFLKVVLDLPMFFPELLIGLLLLLSLGRFNGIVFTPYAVVLAQIAVSLPFAVKVLYTSFSQVDYRLEMVARSLGYSFAETFLKVTLPIAKVGVLSALVVAFARSFGAFGAVLVFAGGVYMKTETLPVGIFLNISYGNLERATVMGLILMVVSLVCLLLFETFAGKNK</sequence>
<feature type="transmembrane region" description="Helical" evidence="9">
    <location>
        <begin position="50"/>
        <end position="71"/>
    </location>
</feature>
<organism evidence="11 12">
    <name type="scientific">Aquifex aeolicus</name>
    <dbReference type="NCBI Taxonomy" id="63363"/>
    <lineage>
        <taxon>Bacteria</taxon>
        <taxon>Pseudomonadati</taxon>
        <taxon>Aquificota</taxon>
        <taxon>Aquificia</taxon>
        <taxon>Aquificales</taxon>
        <taxon>Aquificaceae</taxon>
        <taxon>Aquifex</taxon>
    </lineage>
</organism>
<dbReference type="Proteomes" id="UP000606463">
    <property type="component" value="Unassembled WGS sequence"/>
</dbReference>
<feature type="transmembrane region" description="Helical" evidence="9">
    <location>
        <begin position="110"/>
        <end position="134"/>
    </location>
</feature>
<comment type="similarity">
    <text evidence="9">Belongs to the binding-protein-dependent transport system permease family.</text>
</comment>
<comment type="caution">
    <text evidence="11">The sequence shown here is derived from an EMBL/GenBank/DDBJ whole genome shotgun (WGS) entry which is preliminary data.</text>
</comment>
<dbReference type="Pfam" id="PF00528">
    <property type="entry name" value="BPD_transp_1"/>
    <property type="match status" value="1"/>
</dbReference>
<keyword evidence="4 9" id="KW-0812">Transmembrane</keyword>
<evidence type="ECO:0000256" key="3">
    <source>
        <dbReference type="ARBA" id="ARBA00022448"/>
    </source>
</evidence>
<keyword evidence="6" id="KW-0764">Sulfate transport</keyword>
<keyword evidence="5 9" id="KW-1133">Transmembrane helix</keyword>